<dbReference type="InterPro" id="IPR009319">
    <property type="entry name" value="Phage_A118_VSP1"/>
</dbReference>
<dbReference type="EMBL" id="JAGGKI010000004">
    <property type="protein sequence ID" value="MBP1892995.1"/>
    <property type="molecule type" value="Genomic_DNA"/>
</dbReference>
<gene>
    <name evidence="1" type="ORF">J2Z18_002097</name>
</gene>
<reference evidence="1 2" key="1">
    <citation type="submission" date="2021-03" db="EMBL/GenBank/DDBJ databases">
        <title>Genomic Encyclopedia of Type Strains, Phase IV (KMG-IV): sequencing the most valuable type-strain genomes for metagenomic binning, comparative biology and taxonomic classification.</title>
        <authorList>
            <person name="Goeker M."/>
        </authorList>
    </citation>
    <scope>NUCLEOTIDE SEQUENCE [LARGE SCALE GENOMIC DNA]</scope>
    <source>
        <strain evidence="1 2">DSM 15596</strain>
    </source>
</reference>
<evidence type="ECO:0000313" key="1">
    <source>
        <dbReference type="EMBL" id="MBP1892995.1"/>
    </source>
</evidence>
<protein>
    <recommendedName>
        <fullName evidence="3">Minor capsid protein</fullName>
    </recommendedName>
</protein>
<proteinExistence type="predicted"/>
<dbReference type="Proteomes" id="UP000706926">
    <property type="component" value="Unassembled WGS sequence"/>
</dbReference>
<dbReference type="GeneID" id="95408054"/>
<dbReference type="Pfam" id="PF06152">
    <property type="entry name" value="Phage_min_cap2"/>
    <property type="match status" value="1"/>
</dbReference>
<dbReference type="RefSeq" id="WP_245255925.1">
    <property type="nucleotide sequence ID" value="NZ_DMBX01000007.1"/>
</dbReference>
<evidence type="ECO:0000313" key="2">
    <source>
        <dbReference type="Proteomes" id="UP000706926"/>
    </source>
</evidence>
<sequence length="621" mass="71124">MADTDKLIALYSHTGERLLELIRTLESGSYTRRRKERILKQIDEILAELTDGAAQSMSELLAESYKAGSQEAASNLIAQGMPENQVNTALEPIIHQQAVQAIMDDAFFRILEATDNMSQDAKRRVEEIVRTATERMLTEGVSRREATNEAVAKMTEQGITGIVAKNGARIPADKYMNGVVQYNLRKAHVTGAENTIVQNGLDLVYVNYVGITCEYCAKYQGRVYSISGNDSRFPKLEIRPPYHAHCVHSISAWIEEYQSPDEVERMLVASNRPFTDNRTESNIRRYNEIQRDKARKNETRKQWLRYKAVLPNDTPDLRTFARLKARNAETYRELQGSYRQANRIINERNNPFRSAESASIQRFESYIQGADTFYRKDFAELLLNKAGLGHISVSIDQNLNANGACMINFGGERADVSAYRLLRDDGRPFDYQTKTALHEFYHANMHGLKHDVHDLGMKEWLKLEETATETAAHFMADLVGVSENLAYSYSGYLVETLPKLKRLDEFSDAVTVKDFGRKFMKYRFDNDFKTAEWGPLKDRVDKITIEMEDYAQLYESYVFEHEDEIVEKIFDNISDSTKHFNREIYITAIKNSLNAGWKNYDFSQPGFTDSLIIAMNDVGVK</sequence>
<name>A0ABS4F9R4_9BACL</name>
<evidence type="ECO:0008006" key="3">
    <source>
        <dbReference type="Google" id="ProtNLM"/>
    </source>
</evidence>
<keyword evidence="2" id="KW-1185">Reference proteome</keyword>
<organism evidence="1 2">
    <name type="scientific">Paenibacillus lactis</name>
    <dbReference type="NCBI Taxonomy" id="228574"/>
    <lineage>
        <taxon>Bacteria</taxon>
        <taxon>Bacillati</taxon>
        <taxon>Bacillota</taxon>
        <taxon>Bacilli</taxon>
        <taxon>Bacillales</taxon>
        <taxon>Paenibacillaceae</taxon>
        <taxon>Paenibacillus</taxon>
    </lineage>
</organism>
<accession>A0ABS4F9R4</accession>
<comment type="caution">
    <text evidence="1">The sequence shown here is derived from an EMBL/GenBank/DDBJ whole genome shotgun (WGS) entry which is preliminary data.</text>
</comment>